<organism evidence="1 2">
    <name type="scientific">Penicillium italicum</name>
    <name type="common">Blue mold</name>
    <dbReference type="NCBI Taxonomy" id="40296"/>
    <lineage>
        <taxon>Eukaryota</taxon>
        <taxon>Fungi</taxon>
        <taxon>Dikarya</taxon>
        <taxon>Ascomycota</taxon>
        <taxon>Pezizomycotina</taxon>
        <taxon>Eurotiomycetes</taxon>
        <taxon>Eurotiomycetidae</taxon>
        <taxon>Eurotiales</taxon>
        <taxon>Aspergillaceae</taxon>
        <taxon>Penicillium</taxon>
    </lineage>
</organism>
<sequence length="83" mass="9066">MLCFATIAFLLHLRDNAPRSFASSPISSSHTCRFSLYSTLFTQPSVPLIAAFFKSTQAKNTVCLCSWALPLVHCSTSPIDLAI</sequence>
<protein>
    <submittedName>
        <fullName evidence="1">Uncharacterized protein</fullName>
    </submittedName>
</protein>
<evidence type="ECO:0000313" key="1">
    <source>
        <dbReference type="EMBL" id="KGO68088.1"/>
    </source>
</evidence>
<accession>A0A0A2KMC7</accession>
<name>A0A0A2KMC7_PENIT</name>
<gene>
    <name evidence="1" type="ORF">PITC_053460</name>
</gene>
<dbReference type="AlphaFoldDB" id="A0A0A2KMC7"/>
<dbReference type="Proteomes" id="UP000030104">
    <property type="component" value="Unassembled WGS sequence"/>
</dbReference>
<evidence type="ECO:0000313" key="2">
    <source>
        <dbReference type="Proteomes" id="UP000030104"/>
    </source>
</evidence>
<reference evidence="1 2" key="1">
    <citation type="journal article" date="2015" name="Mol. Plant Microbe Interact.">
        <title>Genome, transcriptome, and functional analyses of Penicillium expansum provide new insights into secondary metabolism and pathogenicity.</title>
        <authorList>
            <person name="Ballester A.R."/>
            <person name="Marcet-Houben M."/>
            <person name="Levin E."/>
            <person name="Sela N."/>
            <person name="Selma-Lazaro C."/>
            <person name="Carmona L."/>
            <person name="Wisniewski M."/>
            <person name="Droby S."/>
            <person name="Gonzalez-Candelas L."/>
            <person name="Gabaldon T."/>
        </authorList>
    </citation>
    <scope>NUCLEOTIDE SEQUENCE [LARGE SCALE GENOMIC DNA]</scope>
    <source>
        <strain evidence="1 2">PHI-1</strain>
    </source>
</reference>
<proteinExistence type="predicted"/>
<comment type="caution">
    <text evidence="1">The sequence shown here is derived from an EMBL/GenBank/DDBJ whole genome shotgun (WGS) entry which is preliminary data.</text>
</comment>
<keyword evidence="2" id="KW-1185">Reference proteome</keyword>
<dbReference type="EMBL" id="JQGA01001234">
    <property type="protein sequence ID" value="KGO68088.1"/>
    <property type="molecule type" value="Genomic_DNA"/>
</dbReference>
<dbReference type="HOGENOM" id="CLU_2543294_0_0_1"/>